<proteinExistence type="predicted"/>
<dbReference type="EMBL" id="MN739383">
    <property type="protein sequence ID" value="QHT01919.1"/>
    <property type="molecule type" value="Genomic_DNA"/>
</dbReference>
<dbReference type="AlphaFoldDB" id="A0A6C0CDZ7"/>
<sequence length="119" mass="13541">MSSTRNKNSQLNYNLEKYDKEKILNETFYIHSSSGRPISDCIPALGYIPSHISRDALANNAIDIESQLRGIGSTNLESVCDVVVPSIRSLDFIEFFDRPQSTIMPYPLVYNNYQRPSLH</sequence>
<organism evidence="1">
    <name type="scientific">viral metagenome</name>
    <dbReference type="NCBI Taxonomy" id="1070528"/>
    <lineage>
        <taxon>unclassified sequences</taxon>
        <taxon>metagenomes</taxon>
        <taxon>organismal metagenomes</taxon>
    </lineage>
</organism>
<accession>A0A6C0CDZ7</accession>
<name>A0A6C0CDZ7_9ZZZZ</name>
<reference evidence="1" key="1">
    <citation type="journal article" date="2020" name="Nature">
        <title>Giant virus diversity and host interactions through global metagenomics.</title>
        <authorList>
            <person name="Schulz F."/>
            <person name="Roux S."/>
            <person name="Paez-Espino D."/>
            <person name="Jungbluth S."/>
            <person name="Walsh D.A."/>
            <person name="Denef V.J."/>
            <person name="McMahon K.D."/>
            <person name="Konstantinidis K.T."/>
            <person name="Eloe-Fadrosh E.A."/>
            <person name="Kyrpides N.C."/>
            <person name="Woyke T."/>
        </authorList>
    </citation>
    <scope>NUCLEOTIDE SEQUENCE</scope>
    <source>
        <strain evidence="1">GVMAG-M-3300020523-10</strain>
    </source>
</reference>
<evidence type="ECO:0000313" key="1">
    <source>
        <dbReference type="EMBL" id="QHT01919.1"/>
    </source>
</evidence>
<protein>
    <submittedName>
        <fullName evidence="1">Uncharacterized protein</fullName>
    </submittedName>
</protein>